<keyword evidence="2" id="KW-0805">Transcription regulation</keyword>
<dbReference type="AlphaFoldDB" id="A0A2K3KZ81"/>
<evidence type="ECO:0000259" key="6">
    <source>
        <dbReference type="PROSITE" id="PS50066"/>
    </source>
</evidence>
<dbReference type="GO" id="GO:0045944">
    <property type="term" value="P:positive regulation of transcription by RNA polymerase II"/>
    <property type="evidence" value="ECO:0007669"/>
    <property type="project" value="InterPro"/>
</dbReference>
<accession>A0A2K3KZ81</accession>
<evidence type="ECO:0000313" key="8">
    <source>
        <dbReference type="Proteomes" id="UP000236291"/>
    </source>
</evidence>
<dbReference type="InterPro" id="IPR036879">
    <property type="entry name" value="TF_MADSbox_sf"/>
</dbReference>
<gene>
    <name evidence="7" type="ORF">L195_g027439</name>
</gene>
<keyword evidence="4" id="KW-0804">Transcription</keyword>
<dbReference type="EMBL" id="ASHM01023480">
    <property type="protein sequence ID" value="PNX71559.1"/>
    <property type="molecule type" value="Genomic_DNA"/>
</dbReference>
<proteinExistence type="predicted"/>
<feature type="domain" description="MADS-box" evidence="6">
    <location>
        <begin position="1"/>
        <end position="47"/>
    </location>
</feature>
<dbReference type="GO" id="GO:0000981">
    <property type="term" value="F:DNA-binding transcription factor activity, RNA polymerase II-specific"/>
    <property type="evidence" value="ECO:0007669"/>
    <property type="project" value="InterPro"/>
</dbReference>
<comment type="subcellular location">
    <subcellularLocation>
        <location evidence="1">Nucleus</location>
    </subcellularLocation>
</comment>
<dbReference type="STRING" id="57577.A0A2K3KZ81"/>
<dbReference type="Gene3D" id="3.40.1810.10">
    <property type="entry name" value="Transcription factor, MADS-box"/>
    <property type="match status" value="1"/>
</dbReference>
<dbReference type="GO" id="GO:0000987">
    <property type="term" value="F:cis-regulatory region sequence-specific DNA binding"/>
    <property type="evidence" value="ECO:0007669"/>
    <property type="project" value="InterPro"/>
</dbReference>
<keyword evidence="3" id="KW-0238">DNA-binding</keyword>
<dbReference type="InterPro" id="IPR033897">
    <property type="entry name" value="SRF-like_MADS-box"/>
</dbReference>
<protein>
    <submittedName>
        <fullName evidence="7">Agamous-like mads-box protein agl80-like</fullName>
    </submittedName>
</protein>
<dbReference type="Pfam" id="PF00319">
    <property type="entry name" value="SRF-TF"/>
    <property type="match status" value="1"/>
</dbReference>
<evidence type="ECO:0000256" key="5">
    <source>
        <dbReference type="ARBA" id="ARBA00023242"/>
    </source>
</evidence>
<evidence type="ECO:0000256" key="4">
    <source>
        <dbReference type="ARBA" id="ARBA00023163"/>
    </source>
</evidence>
<keyword evidence="5" id="KW-0539">Nucleus</keyword>
<dbReference type="PROSITE" id="PS50066">
    <property type="entry name" value="MADS_BOX_2"/>
    <property type="match status" value="1"/>
</dbReference>
<dbReference type="Proteomes" id="UP000236291">
    <property type="component" value="Unassembled WGS sequence"/>
</dbReference>
<reference evidence="7 8" key="2">
    <citation type="journal article" date="2017" name="Front. Plant Sci.">
        <title>Gene Classification and Mining of Molecular Markers Useful in Red Clover (Trifolium pratense) Breeding.</title>
        <authorList>
            <person name="Istvanek J."/>
            <person name="Dluhosova J."/>
            <person name="Dluhos P."/>
            <person name="Patkova L."/>
            <person name="Nedelnik J."/>
            <person name="Repkova J."/>
        </authorList>
    </citation>
    <scope>NUCLEOTIDE SEQUENCE [LARGE SCALE GENOMIC DNA]</scope>
    <source>
        <strain evidence="8">cv. Tatra</strain>
        <tissue evidence="7">Young leaves</tissue>
    </source>
</reference>
<dbReference type="PANTHER" id="PTHR48019">
    <property type="entry name" value="SERUM RESPONSE FACTOR HOMOLOG"/>
    <property type="match status" value="1"/>
</dbReference>
<dbReference type="InterPro" id="IPR002100">
    <property type="entry name" value="TF_MADSbox"/>
</dbReference>
<dbReference type="SUPFAM" id="SSF55455">
    <property type="entry name" value="SRF-like"/>
    <property type="match status" value="1"/>
</dbReference>
<comment type="caution">
    <text evidence="7">The sequence shown here is derived from an EMBL/GenBank/DDBJ whole genome shotgun (WGS) entry which is preliminary data.</text>
</comment>
<name>A0A2K3KZ81_TRIPR</name>
<dbReference type="OrthoDB" id="779403at2759"/>
<evidence type="ECO:0000256" key="1">
    <source>
        <dbReference type="ARBA" id="ARBA00004123"/>
    </source>
</evidence>
<evidence type="ECO:0000256" key="3">
    <source>
        <dbReference type="ARBA" id="ARBA00023125"/>
    </source>
</evidence>
<dbReference type="SMART" id="SM00432">
    <property type="entry name" value="MADS"/>
    <property type="match status" value="1"/>
</dbReference>
<sequence length="160" mass="18583">MTRRKVKLAFISSNSARKASYNKRKRGIIKKVRELTVLCDVPGCIIISNPFNPDETAVFPDREGAMQVIERYRNTAMKDESKNVNQQSFLLQRITKGREKLERLRHDNHEKETGIRMLDCIQNNKLPDNLSIPDLHDLDKIVEKNLKEIENKLVQLNLSN</sequence>
<dbReference type="InterPro" id="IPR050142">
    <property type="entry name" value="MADS-box/MEF2_TF"/>
</dbReference>
<organism evidence="7 8">
    <name type="scientific">Trifolium pratense</name>
    <name type="common">Red clover</name>
    <dbReference type="NCBI Taxonomy" id="57577"/>
    <lineage>
        <taxon>Eukaryota</taxon>
        <taxon>Viridiplantae</taxon>
        <taxon>Streptophyta</taxon>
        <taxon>Embryophyta</taxon>
        <taxon>Tracheophyta</taxon>
        <taxon>Spermatophyta</taxon>
        <taxon>Magnoliopsida</taxon>
        <taxon>eudicotyledons</taxon>
        <taxon>Gunneridae</taxon>
        <taxon>Pentapetalae</taxon>
        <taxon>rosids</taxon>
        <taxon>fabids</taxon>
        <taxon>Fabales</taxon>
        <taxon>Fabaceae</taxon>
        <taxon>Papilionoideae</taxon>
        <taxon>50 kb inversion clade</taxon>
        <taxon>NPAAA clade</taxon>
        <taxon>Hologalegina</taxon>
        <taxon>IRL clade</taxon>
        <taxon>Trifolieae</taxon>
        <taxon>Trifolium</taxon>
    </lineage>
</organism>
<evidence type="ECO:0000256" key="2">
    <source>
        <dbReference type="ARBA" id="ARBA00023015"/>
    </source>
</evidence>
<reference evidence="7 8" key="1">
    <citation type="journal article" date="2014" name="Am. J. Bot.">
        <title>Genome assembly and annotation for red clover (Trifolium pratense; Fabaceae).</title>
        <authorList>
            <person name="Istvanek J."/>
            <person name="Jaros M."/>
            <person name="Krenek A."/>
            <person name="Repkova J."/>
        </authorList>
    </citation>
    <scope>NUCLEOTIDE SEQUENCE [LARGE SCALE GENOMIC DNA]</scope>
    <source>
        <strain evidence="8">cv. Tatra</strain>
        <tissue evidence="7">Young leaves</tissue>
    </source>
</reference>
<dbReference type="GO" id="GO:0005634">
    <property type="term" value="C:nucleus"/>
    <property type="evidence" value="ECO:0007669"/>
    <property type="project" value="UniProtKB-SubCell"/>
</dbReference>
<dbReference type="CDD" id="cd00266">
    <property type="entry name" value="MADS_SRF_like"/>
    <property type="match status" value="1"/>
</dbReference>
<evidence type="ECO:0000313" key="7">
    <source>
        <dbReference type="EMBL" id="PNX71559.1"/>
    </source>
</evidence>
<dbReference type="GO" id="GO:0046983">
    <property type="term" value="F:protein dimerization activity"/>
    <property type="evidence" value="ECO:0007669"/>
    <property type="project" value="InterPro"/>
</dbReference>
<dbReference type="PRINTS" id="PR00404">
    <property type="entry name" value="MADSDOMAIN"/>
</dbReference>